<evidence type="ECO:0000313" key="2">
    <source>
        <dbReference type="EMBL" id="GAA0681701.1"/>
    </source>
</evidence>
<evidence type="ECO:0000256" key="1">
    <source>
        <dbReference type="SAM" id="Coils"/>
    </source>
</evidence>
<accession>A0AAV3TDE8</accession>
<keyword evidence="3" id="KW-1185">Reference proteome</keyword>
<proteinExistence type="predicted"/>
<sequence>MNRRNLLLSTGGLAGVLGLGGYHQRRRIKRWSEKEGLNATRAMDHPTAELTTNLTVTESHLETALADLDRVVENARDAASETEFTEYQEHVIERAESWLENAEATLEEAKSKRSEFAQLNAEERLDLLEELRGELTGAGRMLGLAKLAHDEVTVEGIETELDALDDEYRTAGEEVEYYASDVTRAIVAYGELDDVLEGVQGSISTGRGYIPERPRHSYGRALYARHRLGDVRRFIEELRRDAEDGATPEAMDGTLDDRYRTLRERTEAVLDETDFEYDDDVSTHATEIWTEWIVGPQSDGADEYDDGRLALATRMAAERTAAALSLEAFEDIPEVSHPDDPAVGELDTTAADVRAAKRRAVDELTGRLDEVGDDPLGRYLCVQLVDDLEWEDRRIGQTLDDVNRDSAKEWTLALETLRRGYLEIAEIAAVIPDVLAIVERR</sequence>
<dbReference type="AlphaFoldDB" id="A0AAV3TDE8"/>
<protein>
    <submittedName>
        <fullName evidence="2">Uncharacterized protein</fullName>
    </submittedName>
</protein>
<name>A0AAV3TDE8_9EURY</name>
<gene>
    <name evidence="2" type="ORF">GCM10009020_33470</name>
</gene>
<dbReference type="Proteomes" id="UP001500420">
    <property type="component" value="Unassembled WGS sequence"/>
</dbReference>
<comment type="caution">
    <text evidence="2">The sequence shown here is derived from an EMBL/GenBank/DDBJ whole genome shotgun (WGS) entry which is preliminary data.</text>
</comment>
<keyword evidence="1" id="KW-0175">Coiled coil</keyword>
<feature type="coiled-coil region" evidence="1">
    <location>
        <begin position="92"/>
        <end position="122"/>
    </location>
</feature>
<evidence type="ECO:0000313" key="3">
    <source>
        <dbReference type="Proteomes" id="UP001500420"/>
    </source>
</evidence>
<reference evidence="2 3" key="1">
    <citation type="journal article" date="2019" name="Int. J. Syst. Evol. Microbiol.">
        <title>The Global Catalogue of Microorganisms (GCM) 10K type strain sequencing project: providing services to taxonomists for standard genome sequencing and annotation.</title>
        <authorList>
            <consortium name="The Broad Institute Genomics Platform"/>
            <consortium name="The Broad Institute Genome Sequencing Center for Infectious Disease"/>
            <person name="Wu L."/>
            <person name="Ma J."/>
        </authorList>
    </citation>
    <scope>NUCLEOTIDE SEQUENCE [LARGE SCALE GENOMIC DNA]</scope>
    <source>
        <strain evidence="2 3">JCM 16328</strain>
    </source>
</reference>
<dbReference type="EMBL" id="BAAADV010000008">
    <property type="protein sequence ID" value="GAA0681701.1"/>
    <property type="molecule type" value="Genomic_DNA"/>
</dbReference>
<dbReference type="RefSeq" id="WP_343775493.1">
    <property type="nucleotide sequence ID" value="NZ_BAAADV010000008.1"/>
</dbReference>
<organism evidence="2 3">
    <name type="scientific">Natronoarchaeum mannanilyticum</name>
    <dbReference type="NCBI Taxonomy" id="926360"/>
    <lineage>
        <taxon>Archaea</taxon>
        <taxon>Methanobacteriati</taxon>
        <taxon>Methanobacteriota</taxon>
        <taxon>Stenosarchaea group</taxon>
        <taxon>Halobacteria</taxon>
        <taxon>Halobacteriales</taxon>
        <taxon>Natronoarchaeaceae</taxon>
    </lineage>
</organism>